<evidence type="ECO:0000313" key="2">
    <source>
        <dbReference type="Proteomes" id="UP000039370"/>
    </source>
</evidence>
<dbReference type="Proteomes" id="UP000039370">
    <property type="component" value="Unassembled WGS sequence"/>
</dbReference>
<organism evidence="1 2">
    <name type="scientific">Capnocytophaga canimorsus</name>
    <dbReference type="NCBI Taxonomy" id="28188"/>
    <lineage>
        <taxon>Bacteria</taxon>
        <taxon>Pseudomonadati</taxon>
        <taxon>Bacteroidota</taxon>
        <taxon>Flavobacteriia</taxon>
        <taxon>Flavobacteriales</taxon>
        <taxon>Flavobacteriaceae</taxon>
        <taxon>Capnocytophaga</taxon>
    </lineage>
</organism>
<proteinExistence type="predicted"/>
<sequence length="96" mass="11133">MKPYQRLTLFFFTLSFSVFSQDHKAFKIRNEFEIQGDITIIGNQILSQKSKKATVFSPYNDVSEQAKINDQLKMYYVDIDENEDTFSSSSAKLNTT</sequence>
<name>A0A0B7ICL9_9FLAO</name>
<evidence type="ECO:0000313" key="1">
    <source>
        <dbReference type="EMBL" id="CEN49520.1"/>
    </source>
</evidence>
<dbReference type="AlphaFoldDB" id="A0A0B7ICL9"/>
<accession>A0A0B7ICL9</accession>
<gene>
    <name evidence="1" type="ORF">CCAN11_1950021</name>
</gene>
<reference evidence="2" key="1">
    <citation type="submission" date="2015-01" db="EMBL/GenBank/DDBJ databases">
        <authorList>
            <person name="MANFREDI Pablo"/>
        </authorList>
    </citation>
    <scope>NUCLEOTIDE SEQUENCE [LARGE SCALE GENOMIC DNA]</scope>
    <source>
        <strain evidence="2">Cc11</strain>
    </source>
</reference>
<dbReference type="EMBL" id="CDOK01000107">
    <property type="protein sequence ID" value="CEN49520.1"/>
    <property type="molecule type" value="Genomic_DNA"/>
</dbReference>
<protein>
    <submittedName>
        <fullName evidence="1">Putative adhesin SprB</fullName>
    </submittedName>
</protein>